<gene>
    <name evidence="4" type="ORF">HRG_11601</name>
</gene>
<dbReference type="InterPro" id="IPR056124">
    <property type="entry name" value="DUF7707"/>
</dbReference>
<dbReference type="GeneID" id="68360729"/>
<comment type="caution">
    <text evidence="4">The sequence shown here is derived from an EMBL/GenBank/DDBJ whole genome shotgun (WGS) entry which is preliminary data.</text>
</comment>
<reference evidence="4" key="1">
    <citation type="submission" date="2021-09" db="EMBL/GenBank/DDBJ databases">
        <title>A high-quality genome of the endoparasitic fungus Hirsutella rhossiliensis with a comparison of Hirsutella genomes reveals transposable elements contributing to genome size variation.</title>
        <authorList>
            <person name="Lin R."/>
            <person name="Jiao Y."/>
            <person name="Sun X."/>
            <person name="Ling J."/>
            <person name="Xie B."/>
            <person name="Cheng X."/>
        </authorList>
    </citation>
    <scope>NUCLEOTIDE SEQUENCE</scope>
    <source>
        <strain evidence="4">HR02</strain>
    </source>
</reference>
<feature type="compositionally biased region" description="Low complexity" evidence="1">
    <location>
        <begin position="135"/>
        <end position="146"/>
    </location>
</feature>
<dbReference type="AlphaFoldDB" id="A0A9P8SD10"/>
<dbReference type="Proteomes" id="UP000824596">
    <property type="component" value="Unassembled WGS sequence"/>
</dbReference>
<dbReference type="EMBL" id="JAIZPD010000021">
    <property type="protein sequence ID" value="KAH0957454.1"/>
    <property type="molecule type" value="Genomic_DNA"/>
</dbReference>
<evidence type="ECO:0000313" key="5">
    <source>
        <dbReference type="Proteomes" id="UP000824596"/>
    </source>
</evidence>
<evidence type="ECO:0000259" key="3">
    <source>
        <dbReference type="Pfam" id="PF24808"/>
    </source>
</evidence>
<evidence type="ECO:0000256" key="1">
    <source>
        <dbReference type="SAM" id="MobiDB-lite"/>
    </source>
</evidence>
<name>A0A9P8SD10_9HYPO</name>
<dbReference type="PANTHER" id="PTHR38118:SF3">
    <property type="entry name" value="ANCHORED CELL WALL PROTEIN 11"/>
    <property type="match status" value="1"/>
</dbReference>
<keyword evidence="2" id="KW-0732">Signal</keyword>
<keyword evidence="5" id="KW-1185">Reference proteome</keyword>
<dbReference type="OrthoDB" id="2121879at2759"/>
<evidence type="ECO:0000256" key="2">
    <source>
        <dbReference type="SAM" id="SignalP"/>
    </source>
</evidence>
<organism evidence="4 5">
    <name type="scientific">Hirsutella rhossiliensis</name>
    <dbReference type="NCBI Taxonomy" id="111463"/>
    <lineage>
        <taxon>Eukaryota</taxon>
        <taxon>Fungi</taxon>
        <taxon>Dikarya</taxon>
        <taxon>Ascomycota</taxon>
        <taxon>Pezizomycotina</taxon>
        <taxon>Sordariomycetes</taxon>
        <taxon>Hypocreomycetidae</taxon>
        <taxon>Hypocreales</taxon>
        <taxon>Ophiocordycipitaceae</taxon>
        <taxon>Hirsutella</taxon>
    </lineage>
</organism>
<proteinExistence type="predicted"/>
<feature type="chain" id="PRO_5040322447" description="DUF7707 domain-containing protein" evidence="2">
    <location>
        <begin position="20"/>
        <end position="172"/>
    </location>
</feature>
<dbReference type="PANTHER" id="PTHR38118">
    <property type="entry name" value="ANCHORED CELL WALL PROTEIN 11-RELATED"/>
    <property type="match status" value="1"/>
</dbReference>
<dbReference type="RefSeq" id="XP_044714968.1">
    <property type="nucleotide sequence ID" value="XM_044870071.1"/>
</dbReference>
<protein>
    <recommendedName>
        <fullName evidence="3">DUF7707 domain-containing protein</fullName>
    </recommendedName>
</protein>
<feature type="signal peptide" evidence="2">
    <location>
        <begin position="1"/>
        <end position="19"/>
    </location>
</feature>
<evidence type="ECO:0000313" key="4">
    <source>
        <dbReference type="EMBL" id="KAH0957454.1"/>
    </source>
</evidence>
<accession>A0A9P8SD10</accession>
<dbReference type="Pfam" id="PF24808">
    <property type="entry name" value="DUF7707"/>
    <property type="match status" value="1"/>
</dbReference>
<sequence length="172" mass="18166">MRASTALAVLSAVVASAQSAQNFTSELDMTIDTNKVKMETRAIWCRAQTNTCGLLCDNNTDKNSCAQDTLKFECTCASNKSMPGLQFYTQTVPTFICEERFKECTNENANKADEQEGCKKNIQALCGKSDPPKRTSGPVSSSTSGGLAAPTMAPAGNGAAVAAALGFLAYLL</sequence>
<feature type="region of interest" description="Disordered" evidence="1">
    <location>
        <begin position="128"/>
        <end position="147"/>
    </location>
</feature>
<feature type="domain" description="DUF7707" evidence="3">
    <location>
        <begin position="29"/>
        <end position="131"/>
    </location>
</feature>